<accession>A0A4Y8LNW8</accession>
<reference evidence="1 2" key="1">
    <citation type="submission" date="2019-03" db="EMBL/GenBank/DDBJ databases">
        <title>Cohnella endophytica sp. nov., a novel endophytic bacterium isolated from bark of Sonneratia apetala.</title>
        <authorList>
            <person name="Tuo L."/>
        </authorList>
    </citation>
    <scope>NUCLEOTIDE SEQUENCE [LARGE SCALE GENOMIC DNA]</scope>
    <source>
        <strain evidence="1 2">CCTCC AB 208254</strain>
    </source>
</reference>
<comment type="caution">
    <text evidence="1">The sequence shown here is derived from an EMBL/GenBank/DDBJ whole genome shotgun (WGS) entry which is preliminary data.</text>
</comment>
<name>A0A4Y8LNW8_9BACL</name>
<proteinExistence type="predicted"/>
<protein>
    <submittedName>
        <fullName evidence="1">Uncharacterized protein</fullName>
    </submittedName>
</protein>
<dbReference type="EMBL" id="SOMN01000078">
    <property type="protein sequence ID" value="TFE19274.1"/>
    <property type="molecule type" value="Genomic_DNA"/>
</dbReference>
<evidence type="ECO:0000313" key="2">
    <source>
        <dbReference type="Proteomes" id="UP000297900"/>
    </source>
</evidence>
<evidence type="ECO:0000313" key="1">
    <source>
        <dbReference type="EMBL" id="TFE19274.1"/>
    </source>
</evidence>
<keyword evidence="2" id="KW-1185">Reference proteome</keyword>
<dbReference type="RefSeq" id="WP_135154686.1">
    <property type="nucleotide sequence ID" value="NZ_SOMN01000078.1"/>
</dbReference>
<dbReference type="AlphaFoldDB" id="A0A4Y8LNW8"/>
<dbReference type="Proteomes" id="UP000297900">
    <property type="component" value="Unassembled WGS sequence"/>
</dbReference>
<sequence length="133" mass="15522">MRLYVERVEVGAVYEGIIYDFWVYARTEDGKRIKIFDDNKFNLTNKIASYLDALLFIFDTPNIHTEESITGVYVGEICVRDWAHISIDIQNKYHAISTNSGTFLFDFEENERNISIGETITLDVMRYDLVAYN</sequence>
<organism evidence="1 2">
    <name type="scientific">Cohnella luojiensis</name>
    <dbReference type="NCBI Taxonomy" id="652876"/>
    <lineage>
        <taxon>Bacteria</taxon>
        <taxon>Bacillati</taxon>
        <taxon>Bacillota</taxon>
        <taxon>Bacilli</taxon>
        <taxon>Bacillales</taxon>
        <taxon>Paenibacillaceae</taxon>
        <taxon>Cohnella</taxon>
    </lineage>
</organism>
<gene>
    <name evidence="1" type="ORF">E2980_23620</name>
</gene>